<evidence type="ECO:0000313" key="1">
    <source>
        <dbReference type="EMBL" id="EGK02068.1"/>
    </source>
</evidence>
<dbReference type="STRING" id="742766.HMPREF9455_00190"/>
<evidence type="ECO:0000313" key="2">
    <source>
        <dbReference type="Proteomes" id="UP000004913"/>
    </source>
</evidence>
<dbReference type="OrthoDB" id="997746at2"/>
<dbReference type="AlphaFoldDB" id="F5ISX3"/>
<comment type="caution">
    <text evidence="1">The sequence shown here is derived from an EMBL/GenBank/DDBJ whole genome shotgun (WGS) entry which is preliminary data.</text>
</comment>
<proteinExistence type="predicted"/>
<name>F5ISX3_9BACT</name>
<dbReference type="Proteomes" id="UP000004913">
    <property type="component" value="Unassembled WGS sequence"/>
</dbReference>
<dbReference type="HOGENOM" id="CLU_2342293_0_0_10"/>
<reference evidence="1 2" key="1">
    <citation type="submission" date="2011-04" db="EMBL/GenBank/DDBJ databases">
        <title>The Genome Sequence of Dysgonomonas gadei ATCC BAA-286.</title>
        <authorList>
            <consortium name="The Broad Institute Genome Sequencing Platform"/>
            <person name="Earl A."/>
            <person name="Ward D."/>
            <person name="Feldgarden M."/>
            <person name="Gevers D."/>
            <person name="Pudlo N."/>
            <person name="Martens E."/>
            <person name="Allen-Vercoe E."/>
            <person name="Young S.K."/>
            <person name="Zeng Q."/>
            <person name="Gargeya S."/>
            <person name="Fitzgerald M."/>
            <person name="Haas B."/>
            <person name="Abouelleil A."/>
            <person name="Alvarado L."/>
            <person name="Arachchi H.M."/>
            <person name="Berlin A."/>
            <person name="Brown A."/>
            <person name="Chapman S.B."/>
            <person name="Chen Z."/>
            <person name="Dunbar C."/>
            <person name="Freedman E."/>
            <person name="Gearin G."/>
            <person name="Gellesch M."/>
            <person name="Goldberg J."/>
            <person name="Griggs A."/>
            <person name="Gujja S."/>
            <person name="Heiman D."/>
            <person name="Howarth C."/>
            <person name="Larson L."/>
            <person name="Lui A."/>
            <person name="MacDonald P.J.P."/>
            <person name="Mehta T."/>
            <person name="Montmayeur A."/>
            <person name="Murphy C."/>
            <person name="Neiman D."/>
            <person name="Pearson M."/>
            <person name="Priest M."/>
            <person name="Roberts A."/>
            <person name="Saif S."/>
            <person name="Shea T."/>
            <person name="Shenoy N."/>
            <person name="Sisk P."/>
            <person name="Stolte C."/>
            <person name="Sykes S."/>
            <person name="Yandava C."/>
            <person name="Wortman J."/>
            <person name="Nusbaum C."/>
            <person name="Birren B."/>
        </authorList>
    </citation>
    <scope>NUCLEOTIDE SEQUENCE [LARGE SCALE GENOMIC DNA]</scope>
    <source>
        <strain evidence="1 2">ATCC BAA-286</strain>
    </source>
</reference>
<sequence>MKRYFSHYTFIYPDIYLRNHIVEVSDDMKQISFFPFDREIERTEFYSGLLIFIPENTSYRTDSIISDAKSVIITAANYSGKTNTHSDAPYNLYHEEDV</sequence>
<organism evidence="1 2">
    <name type="scientific">Dysgonomonas gadei ATCC BAA-286</name>
    <dbReference type="NCBI Taxonomy" id="742766"/>
    <lineage>
        <taxon>Bacteria</taxon>
        <taxon>Pseudomonadati</taxon>
        <taxon>Bacteroidota</taxon>
        <taxon>Bacteroidia</taxon>
        <taxon>Bacteroidales</taxon>
        <taxon>Dysgonomonadaceae</taxon>
        <taxon>Dysgonomonas</taxon>
    </lineage>
</organism>
<keyword evidence="2" id="KW-1185">Reference proteome</keyword>
<protein>
    <submittedName>
        <fullName evidence="1">Uncharacterized protein</fullName>
    </submittedName>
</protein>
<gene>
    <name evidence="1" type="ORF">HMPREF9455_00190</name>
</gene>
<accession>F5ISX3</accession>
<dbReference type="RefSeq" id="WP_006797692.1">
    <property type="nucleotide sequence ID" value="NZ_GL891979.1"/>
</dbReference>
<dbReference type="EMBL" id="ADLV01000002">
    <property type="protein sequence ID" value="EGK02068.1"/>
    <property type="molecule type" value="Genomic_DNA"/>
</dbReference>